<name>A0AC35F7G7_9BILA</name>
<proteinExistence type="predicted"/>
<organism evidence="1 2">
    <name type="scientific">Panagrolaimus sp. PS1159</name>
    <dbReference type="NCBI Taxonomy" id="55785"/>
    <lineage>
        <taxon>Eukaryota</taxon>
        <taxon>Metazoa</taxon>
        <taxon>Ecdysozoa</taxon>
        <taxon>Nematoda</taxon>
        <taxon>Chromadorea</taxon>
        <taxon>Rhabditida</taxon>
        <taxon>Tylenchina</taxon>
        <taxon>Panagrolaimomorpha</taxon>
        <taxon>Panagrolaimoidea</taxon>
        <taxon>Panagrolaimidae</taxon>
        <taxon>Panagrolaimus</taxon>
    </lineage>
</organism>
<dbReference type="Proteomes" id="UP000887580">
    <property type="component" value="Unplaced"/>
</dbReference>
<evidence type="ECO:0000313" key="1">
    <source>
        <dbReference type="Proteomes" id="UP000887580"/>
    </source>
</evidence>
<protein>
    <submittedName>
        <fullName evidence="2">Uncharacterized protein</fullName>
    </submittedName>
</protein>
<evidence type="ECO:0000313" key="2">
    <source>
        <dbReference type="WBParaSite" id="PS1159_v2.g14747.t2"/>
    </source>
</evidence>
<accession>A0AC35F7G7</accession>
<reference evidence="2" key="1">
    <citation type="submission" date="2022-11" db="UniProtKB">
        <authorList>
            <consortium name="WormBaseParasite"/>
        </authorList>
    </citation>
    <scope>IDENTIFICATION</scope>
</reference>
<dbReference type="WBParaSite" id="PS1159_v2.g14747.t2">
    <property type="protein sequence ID" value="PS1159_v2.g14747.t2"/>
    <property type="gene ID" value="PS1159_v2.g14747"/>
</dbReference>
<sequence length="222" mass="25478">MTTKDADIWLSSKYKKPDFVTEKNFCNAKYNNINLNQSSNHSNKSQIQSKGISVDKKLSTIDYKNHGINQLKANHYSKENSDKNLISFKNQFEKNDYQKQLQDNKSIGNNSTLSLHIAAYENLIETNNSFNDKDLKDKSDKSNLKLENAKQIINNSKTSMINNLFVFPRQQQQNDFTDPKVAQFKASQQLLNPNATIASKNDVNQIDNTRRFPGYNVLVSFL</sequence>